<evidence type="ECO:0000313" key="1">
    <source>
        <dbReference type="Proteomes" id="UP000790787"/>
    </source>
</evidence>
<dbReference type="RefSeq" id="XP_075099174.1">
    <property type="nucleotide sequence ID" value="XM_075243073.1"/>
</dbReference>
<evidence type="ECO:0000313" key="2">
    <source>
        <dbReference type="RefSeq" id="XP_075099174.1"/>
    </source>
</evidence>
<proteinExistence type="predicted"/>
<organism evidence="1 2">
    <name type="scientific">Nicotiana tabacum</name>
    <name type="common">Common tobacco</name>
    <dbReference type="NCBI Taxonomy" id="4097"/>
    <lineage>
        <taxon>Eukaryota</taxon>
        <taxon>Viridiplantae</taxon>
        <taxon>Streptophyta</taxon>
        <taxon>Embryophyta</taxon>
        <taxon>Tracheophyta</taxon>
        <taxon>Spermatophyta</taxon>
        <taxon>Magnoliopsida</taxon>
        <taxon>eudicotyledons</taxon>
        <taxon>Gunneridae</taxon>
        <taxon>Pentapetalae</taxon>
        <taxon>asterids</taxon>
        <taxon>lamiids</taxon>
        <taxon>Solanales</taxon>
        <taxon>Solanaceae</taxon>
        <taxon>Nicotianoideae</taxon>
        <taxon>Nicotianeae</taxon>
        <taxon>Nicotiana</taxon>
    </lineage>
</organism>
<keyword evidence="1" id="KW-1185">Reference proteome</keyword>
<reference evidence="2" key="2">
    <citation type="submission" date="2025-08" db="UniProtKB">
        <authorList>
            <consortium name="RefSeq"/>
        </authorList>
    </citation>
    <scope>IDENTIFICATION</scope>
    <source>
        <tissue evidence="2">Leaf</tissue>
    </source>
</reference>
<gene>
    <name evidence="2" type="primary">LOC107790887</name>
</gene>
<sequence length="586" mass="68456">MITGKMFGGWRNVTNLEKYYNGRIVVTWRPDYYNMVVVCKTPQSITCKVVYIPLQMTFVVTFVYAFNTKEENREFWSSLVEYQAGCHKPWMVLRDFNPVLRIEDRIGGNQVTWVDVVDFHTYIRECELIEFPQLGNHYTWNDKNNDQRIFSKLDWIFINNTWLDIMPTCRVKFLPEGTSDHCPVMVTLEDRRLGMRRQFIYSNVWAQHPQFADLVKAGWEVQLEECQMFKIVSRLKMLQKALKKLNANYFGNIVTEANVERVTLKEVQERLFRDPTNRELQQEEATLYTNFRQSSYMAEVYLQQKTKLHDLLGTRRNSRVSLFINIIQNGPLLFIPQQVYLIRPFNGKDVKEAMFSIDSNKSLGPDGYGSGFFKATWSITGEEVTEAILKFFEKGRLLKQLNETIIALIPKIDNPEFASQYRPISCCNIFYKCISKMFCSRLKAVVLHLVAENQAAFVQGMSTVHNDAMRGFGFLDKFTNWMMTCVTTTIFSMKVNGESHDFFEGRRGLRQGDPASPILFVLVMEYLSRTLKTISVLRDFRFHPMCKELKLTHLHFADDLMIFCKGHMKYVARILEALKHFSEASA</sequence>
<protein>
    <submittedName>
        <fullName evidence="2">Uncharacterized protein LOC107790887</fullName>
    </submittedName>
</protein>
<name>A0AC58TPM1_TOBAC</name>
<dbReference type="Proteomes" id="UP000790787">
    <property type="component" value="Chromosome 22"/>
</dbReference>
<reference evidence="1" key="1">
    <citation type="journal article" date="2014" name="Nat. Commun.">
        <title>The tobacco genome sequence and its comparison with those of tomato and potato.</title>
        <authorList>
            <person name="Sierro N."/>
            <person name="Battey J.N."/>
            <person name="Ouadi S."/>
            <person name="Bakaher N."/>
            <person name="Bovet L."/>
            <person name="Willig A."/>
            <person name="Goepfert S."/>
            <person name="Peitsch M.C."/>
            <person name="Ivanov N.V."/>
        </authorList>
    </citation>
    <scope>NUCLEOTIDE SEQUENCE [LARGE SCALE GENOMIC DNA]</scope>
</reference>
<accession>A0AC58TPM1</accession>